<dbReference type="PANTHER" id="PTHR31876">
    <property type="entry name" value="COV-LIKE PROTEIN 1"/>
    <property type="match status" value="1"/>
</dbReference>
<dbReference type="Proteomes" id="UP001205843">
    <property type="component" value="Unassembled WGS sequence"/>
</dbReference>
<dbReference type="PANTHER" id="PTHR31876:SF26">
    <property type="entry name" value="PROTEIN LIKE COV 2"/>
    <property type="match status" value="1"/>
</dbReference>
<dbReference type="Pfam" id="PF04367">
    <property type="entry name" value="DUF502"/>
    <property type="match status" value="1"/>
</dbReference>
<keyword evidence="1" id="KW-0812">Transmembrane</keyword>
<accession>A0AAE3KCT0</accession>
<sequence length="237" mass="26214">MRGQSGETRRGGIRAQRYLITGILTVIPLWITWWVFNFLFNQLSGLGAPLVRGVARFIDPQLPMVAEFIDRPGFQAAMAFLLTLSALYLLGWLATQVIGKRLIAFFDGVMERIPLVERIYGSTKRLLTALQEKPESVQRVVLIAFPSPEMKAVGFVTRTFRDADTGEELAAVYVPTTPNPTSGYMEIVPLAQVVSTDWTVDEAVSFIISAGTITPGEINYRHSRGRAHPMTPGNGTD</sequence>
<keyword evidence="1" id="KW-1133">Transmembrane helix</keyword>
<keyword evidence="1" id="KW-0472">Membrane</keyword>
<dbReference type="EMBL" id="JALJXV010000006">
    <property type="protein sequence ID" value="MCP1675378.1"/>
    <property type="molecule type" value="Genomic_DNA"/>
</dbReference>
<dbReference type="InterPro" id="IPR007462">
    <property type="entry name" value="COV1-like"/>
</dbReference>
<keyword evidence="3" id="KW-1185">Reference proteome</keyword>
<evidence type="ECO:0000313" key="3">
    <source>
        <dbReference type="Proteomes" id="UP001205843"/>
    </source>
</evidence>
<gene>
    <name evidence="2" type="ORF">J2T57_002528</name>
</gene>
<feature type="transmembrane region" description="Helical" evidence="1">
    <location>
        <begin position="73"/>
        <end position="94"/>
    </location>
</feature>
<evidence type="ECO:0000256" key="1">
    <source>
        <dbReference type="SAM" id="Phobius"/>
    </source>
</evidence>
<dbReference type="AlphaFoldDB" id="A0AAE3KCT0"/>
<protein>
    <submittedName>
        <fullName evidence="2">Membrane protein</fullName>
    </submittedName>
</protein>
<evidence type="ECO:0000313" key="2">
    <source>
        <dbReference type="EMBL" id="MCP1675378.1"/>
    </source>
</evidence>
<organism evidence="2 3">
    <name type="scientific">Natronocella acetinitrilica</name>
    <dbReference type="NCBI Taxonomy" id="414046"/>
    <lineage>
        <taxon>Bacteria</taxon>
        <taxon>Pseudomonadati</taxon>
        <taxon>Pseudomonadota</taxon>
        <taxon>Gammaproteobacteria</taxon>
        <taxon>Chromatiales</taxon>
        <taxon>Ectothiorhodospiraceae</taxon>
        <taxon>Natronocella</taxon>
    </lineage>
</organism>
<proteinExistence type="predicted"/>
<name>A0AAE3KCT0_9GAMM</name>
<reference evidence="2" key="1">
    <citation type="submission" date="2022-03" db="EMBL/GenBank/DDBJ databases">
        <title>Genomic Encyclopedia of Type Strains, Phase III (KMG-III): the genomes of soil and plant-associated and newly described type strains.</title>
        <authorList>
            <person name="Whitman W."/>
        </authorList>
    </citation>
    <scope>NUCLEOTIDE SEQUENCE</scope>
    <source>
        <strain evidence="2">ANL 6-2</strain>
    </source>
</reference>
<comment type="caution">
    <text evidence="2">The sequence shown here is derived from an EMBL/GenBank/DDBJ whole genome shotgun (WGS) entry which is preliminary data.</text>
</comment>
<feature type="transmembrane region" description="Helical" evidence="1">
    <location>
        <begin position="18"/>
        <end position="36"/>
    </location>
</feature>
<dbReference type="RefSeq" id="WP_253478782.1">
    <property type="nucleotide sequence ID" value="NZ_JALJXV010000006.1"/>
</dbReference>